<keyword evidence="2" id="KW-1185">Reference proteome</keyword>
<reference evidence="1 2" key="1">
    <citation type="submission" date="2019-11" db="EMBL/GenBank/DDBJ databases">
        <authorList>
            <person name="Dong K."/>
        </authorList>
    </citation>
    <scope>NUCLEOTIDE SEQUENCE [LARGE SCALE GENOMIC DNA]</scope>
    <source>
        <strain evidence="1 2">JCM 17370</strain>
    </source>
</reference>
<protein>
    <submittedName>
        <fullName evidence="1">Uncharacterized protein</fullName>
    </submittedName>
</protein>
<evidence type="ECO:0000313" key="2">
    <source>
        <dbReference type="Proteomes" id="UP000442533"/>
    </source>
</evidence>
<dbReference type="Proteomes" id="UP000442533">
    <property type="component" value="Unassembled WGS sequence"/>
</dbReference>
<dbReference type="EMBL" id="WMIF01000053">
    <property type="protein sequence ID" value="MTH36623.1"/>
    <property type="molecule type" value="Genomic_DNA"/>
</dbReference>
<proteinExistence type="predicted"/>
<gene>
    <name evidence="1" type="ORF">GL279_18760</name>
</gene>
<organism evidence="1 2">
    <name type="scientific">Paracoccus limosus</name>
    <dbReference type="NCBI Taxonomy" id="913252"/>
    <lineage>
        <taxon>Bacteria</taxon>
        <taxon>Pseudomonadati</taxon>
        <taxon>Pseudomonadota</taxon>
        <taxon>Alphaproteobacteria</taxon>
        <taxon>Rhodobacterales</taxon>
        <taxon>Paracoccaceae</taxon>
        <taxon>Paracoccus</taxon>
    </lineage>
</organism>
<accession>A0A844H9Z3</accession>
<dbReference type="AlphaFoldDB" id="A0A844H9Z3"/>
<comment type="caution">
    <text evidence="1">The sequence shown here is derived from an EMBL/GenBank/DDBJ whole genome shotgun (WGS) entry which is preliminary data.</text>
</comment>
<sequence length="63" mass="6769">MAVENQGSEIMRTSVTLDDDLLPMLMAEKARLARAAGLREISNARAINTVLRRALTAGKAKSA</sequence>
<name>A0A844H9Z3_9RHOB</name>
<evidence type="ECO:0000313" key="1">
    <source>
        <dbReference type="EMBL" id="MTH36623.1"/>
    </source>
</evidence>